<accession>A0A0L8HTK5</accession>
<dbReference type="EMBL" id="KQ417398">
    <property type="protein sequence ID" value="KOF92090.1"/>
    <property type="molecule type" value="Genomic_DNA"/>
</dbReference>
<feature type="domain" description="PiggyBac transposable element-derived protein" evidence="1">
    <location>
        <begin position="89"/>
        <end position="363"/>
    </location>
</feature>
<dbReference type="OrthoDB" id="6112068at2759"/>
<proteinExistence type="predicted"/>
<evidence type="ECO:0000313" key="2">
    <source>
        <dbReference type="EMBL" id="KOF92090.1"/>
    </source>
</evidence>
<sequence length="396" mass="45119">MKGALRRLRRRGSQLIRSTEQLLRENNVQVAEHSTDTCTLNLSGLEQREVKCLAEGHNMSPGIELTTLRSYGCPADTGWHREETDPGASYWNRDLATSTTFFLETMPRDRVLTFLQNLHFNSVAENSRTLYVPIQDICTDEDLCKFKGRLRFKQYNPTKRACFGVKVYKVCQSTGRACGYTWNYKIYSGQSRLALPVSTLASIDVVLSLNENLFDKGYNIYMDNWFPSPDLFQQLKARRTNACETVRAHRKNIPPDLHKIKLRKGATTYQCTDSGILALVRRAKKNVCMLSTMHSESTKDTRKQDADGNTIMKPSVVVSYDVGMGGVDHSDQLATTHKSGRKFVKWYKKMFLYIADICVVNSHLIWQMLGGVGGRLTFENLLFREMTDASDLPKYT</sequence>
<dbReference type="InterPro" id="IPR029526">
    <property type="entry name" value="PGBD"/>
</dbReference>
<reference evidence="2" key="1">
    <citation type="submission" date="2015-07" db="EMBL/GenBank/DDBJ databases">
        <title>MeaNS - Measles Nucleotide Surveillance Program.</title>
        <authorList>
            <person name="Tran T."/>
            <person name="Druce J."/>
        </authorList>
    </citation>
    <scope>NUCLEOTIDE SEQUENCE</scope>
    <source>
        <strain evidence="2">UCB-OBI-ISO-001</strain>
        <tissue evidence="2">Gonad</tissue>
    </source>
</reference>
<organism evidence="2">
    <name type="scientific">Octopus bimaculoides</name>
    <name type="common">California two-spotted octopus</name>
    <dbReference type="NCBI Taxonomy" id="37653"/>
    <lineage>
        <taxon>Eukaryota</taxon>
        <taxon>Metazoa</taxon>
        <taxon>Spiralia</taxon>
        <taxon>Lophotrochozoa</taxon>
        <taxon>Mollusca</taxon>
        <taxon>Cephalopoda</taxon>
        <taxon>Coleoidea</taxon>
        <taxon>Octopodiformes</taxon>
        <taxon>Octopoda</taxon>
        <taxon>Incirrata</taxon>
        <taxon>Octopodidae</taxon>
        <taxon>Octopus</taxon>
    </lineage>
</organism>
<dbReference type="Pfam" id="PF13843">
    <property type="entry name" value="DDE_Tnp_1_7"/>
    <property type="match status" value="1"/>
</dbReference>
<dbReference type="STRING" id="37653.A0A0L8HTK5"/>
<dbReference type="AlphaFoldDB" id="A0A0L8HTK5"/>
<dbReference type="PANTHER" id="PTHR46599">
    <property type="entry name" value="PIGGYBAC TRANSPOSABLE ELEMENT-DERIVED PROTEIN 4"/>
    <property type="match status" value="1"/>
</dbReference>
<name>A0A0L8HTK5_OCTBM</name>
<gene>
    <name evidence="2" type="ORF">OCBIM_22007284mg</name>
</gene>
<dbReference type="PANTHER" id="PTHR46599:SF3">
    <property type="entry name" value="PIGGYBAC TRANSPOSABLE ELEMENT-DERIVED PROTEIN 4"/>
    <property type="match status" value="1"/>
</dbReference>
<protein>
    <recommendedName>
        <fullName evidence="1">PiggyBac transposable element-derived protein domain-containing protein</fullName>
    </recommendedName>
</protein>
<evidence type="ECO:0000259" key="1">
    <source>
        <dbReference type="Pfam" id="PF13843"/>
    </source>
</evidence>